<reference evidence="2" key="1">
    <citation type="submission" date="2022-10" db="EMBL/GenBank/DDBJ databases">
        <title>Tapping the CABI collections for fungal endophytes: first genome assemblies for Collariella, Neodidymelliopsis, Ascochyta clinopodiicola, Didymella pomorum, Didymosphaeria variabile, Neocosmospora piperis and Neocucurbitaria cava.</title>
        <authorList>
            <person name="Hill R."/>
        </authorList>
    </citation>
    <scope>NUCLEOTIDE SEQUENCE</scope>
    <source>
        <strain evidence="2">IMI 355091</strain>
    </source>
</reference>
<organism evidence="2 3">
    <name type="scientific">Didymella pomorum</name>
    <dbReference type="NCBI Taxonomy" id="749634"/>
    <lineage>
        <taxon>Eukaryota</taxon>
        <taxon>Fungi</taxon>
        <taxon>Dikarya</taxon>
        <taxon>Ascomycota</taxon>
        <taxon>Pezizomycotina</taxon>
        <taxon>Dothideomycetes</taxon>
        <taxon>Pleosporomycetidae</taxon>
        <taxon>Pleosporales</taxon>
        <taxon>Pleosporineae</taxon>
        <taxon>Didymellaceae</taxon>
        <taxon>Didymella</taxon>
    </lineage>
</organism>
<keyword evidence="3" id="KW-1185">Reference proteome</keyword>
<comment type="caution">
    <text evidence="2">The sequence shown here is derived from an EMBL/GenBank/DDBJ whole genome shotgun (WGS) entry which is preliminary data.</text>
</comment>
<protein>
    <submittedName>
        <fullName evidence="2">Uncharacterized protein</fullName>
    </submittedName>
</protein>
<name>A0A9W8Z2C1_9PLEO</name>
<sequence length="452" mass="49350">MNDEVLVHISTAATGLNDERFRSLANAYINFAPHHIHREKPERKRARVAQMTPWLSNQSPTGARSEDQGPAIQCAPTASKESYGSFPSNIPAEGHCLEKDESLRPTSRLAQLERSYLSWRKHATPKSSFAQSEVEDRISSGGLDADTGFIEDSQSALQVLQSQLQYTYSTTSADTSEDEEAENHGGEDDDRAHPHSPAIHPNSPNMSHKIGSLEIEKPKERRLLAPLVENTLKDLDVSTPHGPKDLLDAPRPAFSDTLGEVSDETDFLELPVDAFPPAPKTSVARPGTLPSQVTKHLATMKAKNPTRFRPLTIRRDTSVMSSKSRADAGRAAGGLQHDDASDSDDYDLRPSAEHSDGDHDLLESEDERERLLTQREGISGLFGSGVKIGKRDGGRKKAEMTERKRGGTSGTSTPTYDTEEAAGESGASLLRSGRSSESDQQRLLATRAQKKA</sequence>
<proteinExistence type="predicted"/>
<feature type="compositionally biased region" description="Basic and acidic residues" evidence="1">
    <location>
        <begin position="389"/>
        <end position="405"/>
    </location>
</feature>
<evidence type="ECO:0000313" key="2">
    <source>
        <dbReference type="EMBL" id="KAJ4395142.1"/>
    </source>
</evidence>
<feature type="region of interest" description="Disordered" evidence="1">
    <location>
        <begin position="299"/>
        <end position="452"/>
    </location>
</feature>
<accession>A0A9W8Z2C1</accession>
<dbReference type="OrthoDB" id="5395975at2759"/>
<feature type="compositionally biased region" description="Basic and acidic residues" evidence="1">
    <location>
        <begin position="336"/>
        <end position="373"/>
    </location>
</feature>
<feature type="compositionally biased region" description="Low complexity" evidence="1">
    <location>
        <begin position="423"/>
        <end position="433"/>
    </location>
</feature>
<dbReference type="AlphaFoldDB" id="A0A9W8Z2C1"/>
<feature type="compositionally biased region" description="Basic and acidic residues" evidence="1">
    <location>
        <begin position="182"/>
        <end position="193"/>
    </location>
</feature>
<dbReference type="EMBL" id="JAPEVA010000174">
    <property type="protein sequence ID" value="KAJ4395142.1"/>
    <property type="molecule type" value="Genomic_DNA"/>
</dbReference>
<dbReference type="Proteomes" id="UP001140510">
    <property type="component" value="Unassembled WGS sequence"/>
</dbReference>
<evidence type="ECO:0000313" key="3">
    <source>
        <dbReference type="Proteomes" id="UP001140510"/>
    </source>
</evidence>
<evidence type="ECO:0000256" key="1">
    <source>
        <dbReference type="SAM" id="MobiDB-lite"/>
    </source>
</evidence>
<gene>
    <name evidence="2" type="ORF">N0V91_011047</name>
</gene>
<feature type="region of interest" description="Disordered" evidence="1">
    <location>
        <begin position="168"/>
        <end position="209"/>
    </location>
</feature>